<comment type="similarity">
    <text evidence="1">Belongs to the UPF0065 (bug) family.</text>
</comment>
<dbReference type="EMBL" id="JAAGOH010000030">
    <property type="protein sequence ID" value="NDY93212.1"/>
    <property type="molecule type" value="Genomic_DNA"/>
</dbReference>
<evidence type="ECO:0000313" key="2">
    <source>
        <dbReference type="EMBL" id="NDY93212.1"/>
    </source>
</evidence>
<name>A0A7C9PKD6_9BURK</name>
<dbReference type="Gene3D" id="3.40.190.10">
    <property type="entry name" value="Periplasmic binding protein-like II"/>
    <property type="match status" value="1"/>
</dbReference>
<dbReference type="InterPro" id="IPR042100">
    <property type="entry name" value="Bug_dom1"/>
</dbReference>
<dbReference type="Pfam" id="PF03401">
    <property type="entry name" value="TctC"/>
    <property type="match status" value="1"/>
</dbReference>
<organism evidence="2 3">
    <name type="scientific">Ideonella livida</name>
    <dbReference type="NCBI Taxonomy" id="2707176"/>
    <lineage>
        <taxon>Bacteria</taxon>
        <taxon>Pseudomonadati</taxon>
        <taxon>Pseudomonadota</taxon>
        <taxon>Betaproteobacteria</taxon>
        <taxon>Burkholderiales</taxon>
        <taxon>Sphaerotilaceae</taxon>
        <taxon>Ideonella</taxon>
    </lineage>
</organism>
<dbReference type="CDD" id="cd13578">
    <property type="entry name" value="PBP2_Bug27"/>
    <property type="match status" value="1"/>
</dbReference>
<protein>
    <submittedName>
        <fullName evidence="2">Tripartite tricarboxylate transporter substrate binding protein</fullName>
    </submittedName>
</protein>
<dbReference type="InterPro" id="IPR005064">
    <property type="entry name" value="BUG"/>
</dbReference>
<gene>
    <name evidence="2" type="ORF">G3A44_18620</name>
</gene>
<accession>A0A7C9PKD6</accession>
<sequence>MASVLQPETLAWPDFTSPAGGACPECRGIRPGQGPPQGDIPVNTRRLLGRTLVGVAASVCAAGSAPSWAQDAWPTKPITLVVPFSAGGGVDVMTRLLADKLRVSLKQPVNVENRAGGSGMIGAVSVVRAPADGHTLLMASAGEIAINPHVFKAKMQYQPEKDLAPITLMVKVPNVLVVNPQLPVKTVAELLAHAKAHPGKVSYGSSGVGNPQHLAGELLEQLSGVGLTHIPYRGASNQLTDTAGGNLDFTFVSLGGARPFIKDGRVRAVAMSSPARTPLAPELPAIAETKGLEGYALENWFGLYAPAATPAAVQAKLNAAVNAALKEPDLAKRLQELGGDPAPMTQDAFRAFIKAESARFAKIVEAARITPDN</sequence>
<dbReference type="PANTHER" id="PTHR42928">
    <property type="entry name" value="TRICARBOXYLATE-BINDING PROTEIN"/>
    <property type="match status" value="1"/>
</dbReference>
<reference evidence="2 3" key="1">
    <citation type="submission" date="2020-02" db="EMBL/GenBank/DDBJ databases">
        <title>Ideonella bacterium strain TBM-1.</title>
        <authorList>
            <person name="Chen W.-M."/>
        </authorList>
    </citation>
    <scope>NUCLEOTIDE SEQUENCE [LARGE SCALE GENOMIC DNA]</scope>
    <source>
        <strain evidence="2 3">TBM-1</strain>
    </source>
</reference>
<dbReference type="Gene3D" id="3.40.190.150">
    <property type="entry name" value="Bordetella uptake gene, domain 1"/>
    <property type="match status" value="1"/>
</dbReference>
<dbReference type="SUPFAM" id="SSF53850">
    <property type="entry name" value="Periplasmic binding protein-like II"/>
    <property type="match status" value="1"/>
</dbReference>
<dbReference type="Proteomes" id="UP000484255">
    <property type="component" value="Unassembled WGS sequence"/>
</dbReference>
<evidence type="ECO:0000256" key="1">
    <source>
        <dbReference type="ARBA" id="ARBA00006987"/>
    </source>
</evidence>
<keyword evidence="3" id="KW-1185">Reference proteome</keyword>
<comment type="caution">
    <text evidence="2">The sequence shown here is derived from an EMBL/GenBank/DDBJ whole genome shotgun (WGS) entry which is preliminary data.</text>
</comment>
<proteinExistence type="inferred from homology"/>
<dbReference type="PIRSF" id="PIRSF017082">
    <property type="entry name" value="YflP"/>
    <property type="match status" value="1"/>
</dbReference>
<dbReference type="PANTHER" id="PTHR42928:SF5">
    <property type="entry name" value="BLR1237 PROTEIN"/>
    <property type="match status" value="1"/>
</dbReference>
<evidence type="ECO:0000313" key="3">
    <source>
        <dbReference type="Proteomes" id="UP000484255"/>
    </source>
</evidence>
<dbReference type="AlphaFoldDB" id="A0A7C9PKD6"/>